<dbReference type="EMBL" id="JBAMMX010000007">
    <property type="protein sequence ID" value="KAK6935810.1"/>
    <property type="molecule type" value="Genomic_DNA"/>
</dbReference>
<dbReference type="Proteomes" id="UP001370490">
    <property type="component" value="Unassembled WGS sequence"/>
</dbReference>
<dbReference type="PROSITE" id="PS51375">
    <property type="entry name" value="PPR"/>
    <property type="match status" value="1"/>
</dbReference>
<protein>
    <submittedName>
        <fullName evidence="3">Pentatricopeptide repeat</fullName>
    </submittedName>
</protein>
<reference evidence="3 4" key="1">
    <citation type="submission" date="2023-12" db="EMBL/GenBank/DDBJ databases">
        <title>A high-quality genome assembly for Dillenia turbinata (Dilleniales).</title>
        <authorList>
            <person name="Chanderbali A."/>
        </authorList>
    </citation>
    <scope>NUCLEOTIDE SEQUENCE [LARGE SCALE GENOMIC DNA]</scope>
    <source>
        <strain evidence="3">LSX21</strain>
        <tissue evidence="3">Leaf</tissue>
    </source>
</reference>
<evidence type="ECO:0000256" key="1">
    <source>
        <dbReference type="ARBA" id="ARBA00022737"/>
    </source>
</evidence>
<dbReference type="GO" id="GO:0009451">
    <property type="term" value="P:RNA modification"/>
    <property type="evidence" value="ECO:0007669"/>
    <property type="project" value="InterPro"/>
</dbReference>
<dbReference type="NCBIfam" id="TIGR00756">
    <property type="entry name" value="PPR"/>
    <property type="match status" value="1"/>
</dbReference>
<dbReference type="Pfam" id="PF01535">
    <property type="entry name" value="PPR"/>
    <property type="match status" value="1"/>
</dbReference>
<dbReference type="PANTHER" id="PTHR47926:SF533">
    <property type="entry name" value="DYW DOMAIN-CONTAINING PROTEIN"/>
    <property type="match status" value="1"/>
</dbReference>
<dbReference type="AlphaFoldDB" id="A0AAN8VKK7"/>
<evidence type="ECO:0000313" key="3">
    <source>
        <dbReference type="EMBL" id="KAK6935810.1"/>
    </source>
</evidence>
<gene>
    <name evidence="3" type="ORF">RJ641_032840</name>
</gene>
<keyword evidence="1" id="KW-0677">Repeat</keyword>
<dbReference type="PANTHER" id="PTHR47926">
    <property type="entry name" value="PENTATRICOPEPTIDE REPEAT-CONTAINING PROTEIN"/>
    <property type="match status" value="1"/>
</dbReference>
<evidence type="ECO:0000256" key="2">
    <source>
        <dbReference type="PROSITE-ProRule" id="PRU00708"/>
    </source>
</evidence>
<dbReference type="Pfam" id="PF13041">
    <property type="entry name" value="PPR_2"/>
    <property type="match status" value="1"/>
</dbReference>
<proteinExistence type="predicted"/>
<dbReference type="InterPro" id="IPR011990">
    <property type="entry name" value="TPR-like_helical_dom_sf"/>
</dbReference>
<name>A0AAN8VKK7_9MAGN</name>
<sequence>MGVGWQLSNLPIPLNCQVHCTFLAMALGSDLDTAFQLHSRMQKKNPTGINGVVKTGLASNQFVVATVVSVYAKCDKMDDALNAIKGHQLHAWILKRGYLPHKAVGNALMTMHCKCEESNLLGGIYQWVIQKRDLEEALRQFHLMGESGFEPSTLVQLLFHPVLVCKHFEGVRKLHAPVIKKRMDLDGPVGTAIISMYSALGEMDDAQKQFRGMGMTASVVAWNTLLAGFVHNDLNDEAIKAFHKMVEDDMARDEFTYSIMIHSQVIKANLDANAHVGSSLIEIYAQCGNLEDADCIFKQITEPDRVLWNSIIKAYTKT</sequence>
<feature type="repeat" description="PPR" evidence="2">
    <location>
        <begin position="218"/>
        <end position="252"/>
    </location>
</feature>
<organism evidence="3 4">
    <name type="scientific">Dillenia turbinata</name>
    <dbReference type="NCBI Taxonomy" id="194707"/>
    <lineage>
        <taxon>Eukaryota</taxon>
        <taxon>Viridiplantae</taxon>
        <taxon>Streptophyta</taxon>
        <taxon>Embryophyta</taxon>
        <taxon>Tracheophyta</taxon>
        <taxon>Spermatophyta</taxon>
        <taxon>Magnoliopsida</taxon>
        <taxon>eudicotyledons</taxon>
        <taxon>Gunneridae</taxon>
        <taxon>Pentapetalae</taxon>
        <taxon>Dilleniales</taxon>
        <taxon>Dilleniaceae</taxon>
        <taxon>Dillenia</taxon>
    </lineage>
</organism>
<dbReference type="InterPro" id="IPR046960">
    <property type="entry name" value="PPR_At4g14850-like_plant"/>
</dbReference>
<dbReference type="Gene3D" id="1.25.40.10">
    <property type="entry name" value="Tetratricopeptide repeat domain"/>
    <property type="match status" value="3"/>
</dbReference>
<accession>A0AAN8VKK7</accession>
<dbReference type="InterPro" id="IPR002885">
    <property type="entry name" value="PPR_rpt"/>
</dbReference>
<evidence type="ECO:0000313" key="4">
    <source>
        <dbReference type="Proteomes" id="UP001370490"/>
    </source>
</evidence>
<keyword evidence="4" id="KW-1185">Reference proteome</keyword>
<dbReference type="GO" id="GO:0003723">
    <property type="term" value="F:RNA binding"/>
    <property type="evidence" value="ECO:0007669"/>
    <property type="project" value="InterPro"/>
</dbReference>
<comment type="caution">
    <text evidence="3">The sequence shown here is derived from an EMBL/GenBank/DDBJ whole genome shotgun (WGS) entry which is preliminary data.</text>
</comment>